<dbReference type="PANTHER" id="PTHR42810:SF1">
    <property type="entry name" value="PURINE PERMEASE YWDJ-RELATED"/>
    <property type="match status" value="1"/>
</dbReference>
<feature type="transmembrane region" description="Helical" evidence="7">
    <location>
        <begin position="160"/>
        <end position="179"/>
    </location>
</feature>
<dbReference type="GO" id="GO:0005886">
    <property type="term" value="C:plasma membrane"/>
    <property type="evidence" value="ECO:0007669"/>
    <property type="project" value="TreeGrafter"/>
</dbReference>
<feature type="transmembrane region" description="Helical" evidence="7">
    <location>
        <begin position="280"/>
        <end position="300"/>
    </location>
</feature>
<evidence type="ECO:0000313" key="9">
    <source>
        <dbReference type="Proteomes" id="UP001154312"/>
    </source>
</evidence>
<dbReference type="AlphaFoldDB" id="A0A9X4H4Z6"/>
<feature type="transmembrane region" description="Helical" evidence="7">
    <location>
        <begin position="20"/>
        <end position="41"/>
    </location>
</feature>
<dbReference type="GO" id="GO:0042907">
    <property type="term" value="F:xanthine transmembrane transporter activity"/>
    <property type="evidence" value="ECO:0007669"/>
    <property type="project" value="TreeGrafter"/>
</dbReference>
<comment type="caution">
    <text evidence="8">The sequence shown here is derived from an EMBL/GenBank/DDBJ whole genome shotgun (WGS) entry which is preliminary data.</text>
</comment>
<evidence type="ECO:0000313" key="8">
    <source>
        <dbReference type="EMBL" id="MDF9408057.1"/>
    </source>
</evidence>
<organism evidence="8 9">
    <name type="scientific">Pelotomaculum isophthalicicum JI</name>
    <dbReference type="NCBI Taxonomy" id="947010"/>
    <lineage>
        <taxon>Bacteria</taxon>
        <taxon>Bacillati</taxon>
        <taxon>Bacillota</taxon>
        <taxon>Clostridia</taxon>
        <taxon>Eubacteriales</taxon>
        <taxon>Desulfotomaculaceae</taxon>
        <taxon>Pelotomaculum</taxon>
    </lineage>
</organism>
<keyword evidence="5 7" id="KW-1133">Transmembrane helix</keyword>
<accession>A0A9X4H4Z6</accession>
<feature type="transmembrane region" description="Helical" evidence="7">
    <location>
        <begin position="312"/>
        <end position="331"/>
    </location>
</feature>
<dbReference type="RefSeq" id="WP_277443338.1">
    <property type="nucleotide sequence ID" value="NZ_JAKOAV010000009.1"/>
</dbReference>
<keyword evidence="4 7" id="KW-0812">Transmembrane</keyword>
<keyword evidence="9" id="KW-1185">Reference proteome</keyword>
<sequence length="430" mass="46330">MSKMAFKYGLDDVPPPLELILFGLQWLAISVPTIVIIGKVVADFHYNSNIEQVIYVQKIFFVTAIALLTQVLLGHRLPIVTGPATVLLVGVAASTGSDSHTVYSSIMIGGIILSLIAVTGLFGRLKKLFTPRVVAVILILIAFTLAPTIMNLIITPVMQASSLFNLIFTLVFLFIMFVCGKYLTGIWKSTIIIWSLLTGSLIYFLFFPDQMVFGHSQMINFSAPFSNLFNFELSVNPAVVVSFLICFLALSINDLGSIQSVGELIEPDEMEKRITRGLSITGLANGLSGLLGIVGIVNFSMSPGVIASTACASRYTMVPAALGLLAISFFPKAVEFVSLIPRVVIGSVLIYVMCSQVSAGLMVALKSAKIEFDDGLVMGLPFMLGIVVSFLPGDVLGTFPVSLRPLLGNGFVVGVLVVLFLDHVVYRSKT</sequence>
<keyword evidence="6 7" id="KW-0472">Membrane</keyword>
<dbReference type="NCBIfam" id="NF037981">
    <property type="entry name" value="NCS2_1"/>
    <property type="match status" value="1"/>
</dbReference>
<comment type="subcellular location">
    <subcellularLocation>
        <location evidence="1">Membrane</location>
        <topology evidence="1">Multi-pass membrane protein</topology>
    </subcellularLocation>
</comment>
<feature type="transmembrane region" description="Helical" evidence="7">
    <location>
        <begin position="134"/>
        <end position="154"/>
    </location>
</feature>
<feature type="transmembrane region" description="Helical" evidence="7">
    <location>
        <begin position="343"/>
        <end position="365"/>
    </location>
</feature>
<dbReference type="InterPro" id="IPR006043">
    <property type="entry name" value="NCS2"/>
</dbReference>
<gene>
    <name evidence="8" type="ORF">L7E55_06740</name>
</gene>
<evidence type="ECO:0000256" key="6">
    <source>
        <dbReference type="ARBA" id="ARBA00023136"/>
    </source>
</evidence>
<feature type="transmembrane region" description="Helical" evidence="7">
    <location>
        <begin position="191"/>
        <end position="208"/>
    </location>
</feature>
<evidence type="ECO:0000256" key="7">
    <source>
        <dbReference type="SAM" id="Phobius"/>
    </source>
</evidence>
<dbReference type="PANTHER" id="PTHR42810">
    <property type="entry name" value="PURINE PERMEASE C1399.01C-RELATED"/>
    <property type="match status" value="1"/>
</dbReference>
<feature type="transmembrane region" description="Helical" evidence="7">
    <location>
        <begin position="377"/>
        <end position="399"/>
    </location>
</feature>
<evidence type="ECO:0000256" key="4">
    <source>
        <dbReference type="ARBA" id="ARBA00022692"/>
    </source>
</evidence>
<keyword evidence="3" id="KW-0813">Transport</keyword>
<feature type="transmembrane region" description="Helical" evidence="7">
    <location>
        <begin position="102"/>
        <end position="122"/>
    </location>
</feature>
<feature type="transmembrane region" description="Helical" evidence="7">
    <location>
        <begin position="228"/>
        <end position="250"/>
    </location>
</feature>
<evidence type="ECO:0000256" key="5">
    <source>
        <dbReference type="ARBA" id="ARBA00022989"/>
    </source>
</evidence>
<name>A0A9X4H4Z6_9FIRM</name>
<proteinExistence type="inferred from homology"/>
<comment type="similarity">
    <text evidence="2">Belongs to the nucleobase:cation symporter-2 (NCS2) (TC 2.A.40) family.</text>
</comment>
<evidence type="ECO:0000256" key="1">
    <source>
        <dbReference type="ARBA" id="ARBA00004141"/>
    </source>
</evidence>
<feature type="transmembrane region" description="Helical" evidence="7">
    <location>
        <begin position="53"/>
        <end position="73"/>
    </location>
</feature>
<dbReference type="Proteomes" id="UP001154312">
    <property type="component" value="Unassembled WGS sequence"/>
</dbReference>
<dbReference type="EMBL" id="JAKOAV010000009">
    <property type="protein sequence ID" value="MDF9408057.1"/>
    <property type="molecule type" value="Genomic_DNA"/>
</dbReference>
<protein>
    <submittedName>
        <fullName evidence="8">Purine/pyrimidine permease</fullName>
    </submittedName>
</protein>
<dbReference type="Pfam" id="PF00860">
    <property type="entry name" value="Xan_ur_permease"/>
    <property type="match status" value="1"/>
</dbReference>
<feature type="transmembrane region" description="Helical" evidence="7">
    <location>
        <begin position="406"/>
        <end position="426"/>
    </location>
</feature>
<reference evidence="8" key="1">
    <citation type="submission" date="2022-02" db="EMBL/GenBank/DDBJ databases">
        <authorList>
            <person name="Leng L."/>
        </authorList>
    </citation>
    <scope>NUCLEOTIDE SEQUENCE</scope>
    <source>
        <strain evidence="8">JI</strain>
    </source>
</reference>
<evidence type="ECO:0000256" key="2">
    <source>
        <dbReference type="ARBA" id="ARBA00008821"/>
    </source>
</evidence>
<evidence type="ECO:0000256" key="3">
    <source>
        <dbReference type="ARBA" id="ARBA00022448"/>
    </source>
</evidence>